<comment type="caution">
    <text evidence="2">The sequence shown here is derived from an EMBL/GenBank/DDBJ whole genome shotgun (WGS) entry which is preliminary data.</text>
</comment>
<keyword evidence="3" id="KW-1185">Reference proteome</keyword>
<protein>
    <submittedName>
        <fullName evidence="2">Right-handed parallel beta-helix repeat-containing protein</fullName>
    </submittedName>
</protein>
<evidence type="ECO:0000259" key="1">
    <source>
        <dbReference type="Pfam" id="PF13229"/>
    </source>
</evidence>
<gene>
    <name evidence="2" type="ORF">NG792_17140</name>
</gene>
<dbReference type="Proteomes" id="UP001525961">
    <property type="component" value="Unassembled WGS sequence"/>
</dbReference>
<evidence type="ECO:0000313" key="2">
    <source>
        <dbReference type="EMBL" id="MCT7979442.1"/>
    </source>
</evidence>
<organism evidence="2 3">
    <name type="scientific">Laspinema olomoucense D3b</name>
    <dbReference type="NCBI Taxonomy" id="2953688"/>
    <lineage>
        <taxon>Bacteria</taxon>
        <taxon>Bacillati</taxon>
        <taxon>Cyanobacteriota</taxon>
        <taxon>Cyanophyceae</taxon>
        <taxon>Oscillatoriophycideae</taxon>
        <taxon>Oscillatoriales</taxon>
        <taxon>Laspinemataceae</taxon>
        <taxon>Laspinema</taxon>
        <taxon>Laspinema olomoucense</taxon>
    </lineage>
</organism>
<feature type="domain" description="Right handed beta helix" evidence="1">
    <location>
        <begin position="135"/>
        <end position="290"/>
    </location>
</feature>
<dbReference type="InterPro" id="IPR011050">
    <property type="entry name" value="Pectin_lyase_fold/virulence"/>
</dbReference>
<reference evidence="2 3" key="1">
    <citation type="journal article" date="2022" name="Front. Microbiol.">
        <title>High genomic differentiation and limited gene flow indicate recent cryptic speciation within the genus Laspinema (cyanobacteria).</title>
        <authorList>
            <person name="Stanojkovic A."/>
            <person name="Skoupy S."/>
            <person name="Skaloud P."/>
            <person name="Dvorak P."/>
        </authorList>
    </citation>
    <scope>NUCLEOTIDE SEQUENCE [LARGE SCALE GENOMIC DNA]</scope>
    <source>
        <strain evidence="2 3">D3b</strain>
    </source>
</reference>
<dbReference type="RefSeq" id="WP_261236199.1">
    <property type="nucleotide sequence ID" value="NZ_JAMXFA010000023.1"/>
</dbReference>
<dbReference type="InterPro" id="IPR012334">
    <property type="entry name" value="Pectin_lyas_fold"/>
</dbReference>
<accession>A0ABT2NA50</accession>
<sequence length="295" mass="32919">MIKVKRRKFFSGLLGLMGVTGAMVQGHQTTAQVRREIEVSNPEAFFRNIGSNRTLKFISPHYNLSELSPELNWANAFMEEDFDGYGLVISGVENLSLVGVNPTASLISLEAAYPNVITFRNCRNITIANIEAGHWPKKSFCSGSVFSFVDCDNIILDQCILFGCGIYGILAQNSSNFQVKGSTIKECTYGIMALQSLTNLLVEDCQFYHNESYDTMLRATNIRGDVRFKTCQFFENSITDYNPNNNYFFWFGDEGSSIVVENSTIVNNEFINLSNDSNRVKLVESTVENNTGGGP</sequence>
<dbReference type="Gene3D" id="2.160.20.10">
    <property type="entry name" value="Single-stranded right-handed beta-helix, Pectin lyase-like"/>
    <property type="match status" value="1"/>
</dbReference>
<dbReference type="EMBL" id="JAMXFA010000023">
    <property type="protein sequence ID" value="MCT7979442.1"/>
    <property type="molecule type" value="Genomic_DNA"/>
</dbReference>
<dbReference type="Pfam" id="PF13229">
    <property type="entry name" value="Beta_helix"/>
    <property type="match status" value="1"/>
</dbReference>
<evidence type="ECO:0000313" key="3">
    <source>
        <dbReference type="Proteomes" id="UP001525961"/>
    </source>
</evidence>
<name>A0ABT2NA50_9CYAN</name>
<dbReference type="SUPFAM" id="SSF51126">
    <property type="entry name" value="Pectin lyase-like"/>
    <property type="match status" value="1"/>
</dbReference>
<dbReference type="InterPro" id="IPR039448">
    <property type="entry name" value="Beta_helix"/>
</dbReference>
<proteinExistence type="predicted"/>